<feature type="transmembrane region" description="Helical" evidence="7">
    <location>
        <begin position="151"/>
        <end position="171"/>
    </location>
</feature>
<comment type="caution">
    <text evidence="9">The sequence shown here is derived from an EMBL/GenBank/DDBJ whole genome shotgun (WGS) entry which is preliminary data.</text>
</comment>
<organism evidence="9 10">
    <name type="scientific">Symbiodinium necroappetens</name>
    <dbReference type="NCBI Taxonomy" id="1628268"/>
    <lineage>
        <taxon>Eukaryota</taxon>
        <taxon>Sar</taxon>
        <taxon>Alveolata</taxon>
        <taxon>Dinophyceae</taxon>
        <taxon>Suessiales</taxon>
        <taxon>Symbiodiniaceae</taxon>
        <taxon>Symbiodinium</taxon>
    </lineage>
</organism>
<dbReference type="EMBL" id="CAJNJA010061587">
    <property type="protein sequence ID" value="CAE7873952.1"/>
    <property type="molecule type" value="Genomic_DNA"/>
</dbReference>
<accession>A0A813AQL1</accession>
<dbReference type="AlphaFoldDB" id="A0A813AQL1"/>
<proteinExistence type="predicted"/>
<dbReference type="GO" id="GO:0005886">
    <property type="term" value="C:plasma membrane"/>
    <property type="evidence" value="ECO:0007669"/>
    <property type="project" value="UniProtKB-SubCell"/>
</dbReference>
<feature type="transmembrane region" description="Helical" evidence="7">
    <location>
        <begin position="260"/>
        <end position="280"/>
    </location>
</feature>
<dbReference type="InterPro" id="IPR037185">
    <property type="entry name" value="EmrE-like"/>
</dbReference>
<dbReference type="InterPro" id="IPR000620">
    <property type="entry name" value="EamA_dom"/>
</dbReference>
<evidence type="ECO:0000256" key="6">
    <source>
        <dbReference type="SAM" id="MobiDB-lite"/>
    </source>
</evidence>
<evidence type="ECO:0000313" key="10">
    <source>
        <dbReference type="Proteomes" id="UP000601435"/>
    </source>
</evidence>
<dbReference type="PANTHER" id="PTHR42920">
    <property type="entry name" value="OS03G0707200 PROTEIN-RELATED"/>
    <property type="match status" value="1"/>
</dbReference>
<feature type="region of interest" description="Disordered" evidence="6">
    <location>
        <begin position="422"/>
        <end position="449"/>
    </location>
</feature>
<keyword evidence="10" id="KW-1185">Reference proteome</keyword>
<evidence type="ECO:0000256" key="3">
    <source>
        <dbReference type="ARBA" id="ARBA00022692"/>
    </source>
</evidence>
<feature type="domain" description="EamA" evidence="8">
    <location>
        <begin position="230"/>
        <end position="373"/>
    </location>
</feature>
<feature type="transmembrane region" description="Helical" evidence="7">
    <location>
        <begin position="177"/>
        <end position="197"/>
    </location>
</feature>
<feature type="transmembrane region" description="Helical" evidence="7">
    <location>
        <begin position="120"/>
        <end position="139"/>
    </location>
</feature>
<feature type="transmembrane region" description="Helical" evidence="7">
    <location>
        <begin position="300"/>
        <end position="322"/>
    </location>
</feature>
<dbReference type="InterPro" id="IPR051258">
    <property type="entry name" value="Diverse_Substrate_Transporter"/>
</dbReference>
<dbReference type="PANTHER" id="PTHR42920:SF5">
    <property type="entry name" value="EAMA DOMAIN-CONTAINING PROTEIN"/>
    <property type="match status" value="1"/>
</dbReference>
<feature type="compositionally biased region" description="Low complexity" evidence="6">
    <location>
        <begin position="425"/>
        <end position="439"/>
    </location>
</feature>
<dbReference type="Proteomes" id="UP000601435">
    <property type="component" value="Unassembled WGS sequence"/>
</dbReference>
<dbReference type="PROSITE" id="PS51257">
    <property type="entry name" value="PROKAR_LIPOPROTEIN"/>
    <property type="match status" value="1"/>
</dbReference>
<evidence type="ECO:0000256" key="2">
    <source>
        <dbReference type="ARBA" id="ARBA00022475"/>
    </source>
</evidence>
<evidence type="ECO:0000256" key="4">
    <source>
        <dbReference type="ARBA" id="ARBA00022989"/>
    </source>
</evidence>
<gene>
    <name evidence="9" type="primary">mco</name>
    <name evidence="9" type="ORF">SNEC2469_LOCUS28387</name>
</gene>
<protein>
    <submittedName>
        <fullName evidence="9">Mco protein</fullName>
    </submittedName>
</protein>
<sequence length="514" mass="52948">MGFRKTPRRKTIAVAVVFGACFLAWRHGIRSANSGYESFVPGLTETKIRPDTHESAVANIDVVQLAEAVPSATPAANPMESEVLWKGVSMFNAMMWGGSIVSSKAGIDALASAGFEEPGVLFGALRFTVATLCLSPWLFSSSSLQSTLGSLKVGAFYGAGYVAMFVALGLGTTAAKTSFFGSLQAVVCAGITCIVAGRLNMGTLAAAAMAVTGVGVLEFGGGGALDLGVGDLVASLVPLSFGAGWYVLGQTMKDHPQDTLPSTAIQLGMTALANIGWLAWQKGGDGAMELAMQIPQVLQAPGLLGPLCFSALVGNVLTMWLANEALRRVKGSDVALIAASEPLWAAVAAMALLGDVLQPHEILGGALLIGAVVCNETLAEETTEGVDAPESEPDLLKRASLSAPYFARMAVHLRRGSKLVLPTAGSKDSGSGSKPSVKGPLAFASSGGDDAQATIADMEDRFKQKAQEIQSGADGIVDQVSDSLKNGFSSAMQSVEKKADRTVAEAESAADNAT</sequence>
<evidence type="ECO:0000256" key="1">
    <source>
        <dbReference type="ARBA" id="ARBA00004651"/>
    </source>
</evidence>
<keyword evidence="3 7" id="KW-0812">Transmembrane</keyword>
<evidence type="ECO:0000256" key="7">
    <source>
        <dbReference type="SAM" id="Phobius"/>
    </source>
</evidence>
<evidence type="ECO:0000259" key="8">
    <source>
        <dbReference type="Pfam" id="PF00892"/>
    </source>
</evidence>
<dbReference type="SUPFAM" id="SSF103481">
    <property type="entry name" value="Multidrug resistance efflux transporter EmrE"/>
    <property type="match status" value="1"/>
</dbReference>
<name>A0A813AQL1_9DINO</name>
<comment type="subcellular location">
    <subcellularLocation>
        <location evidence="1">Cell membrane</location>
        <topology evidence="1">Multi-pass membrane protein</topology>
    </subcellularLocation>
</comment>
<keyword evidence="2" id="KW-1003">Cell membrane</keyword>
<reference evidence="9" key="1">
    <citation type="submission" date="2021-02" db="EMBL/GenBank/DDBJ databases">
        <authorList>
            <person name="Dougan E. K."/>
            <person name="Rhodes N."/>
            <person name="Thang M."/>
            <person name="Chan C."/>
        </authorList>
    </citation>
    <scope>NUCLEOTIDE SEQUENCE</scope>
</reference>
<dbReference type="OrthoDB" id="435519at2759"/>
<feature type="transmembrane region" description="Helical" evidence="7">
    <location>
        <begin position="204"/>
        <end position="221"/>
    </location>
</feature>
<evidence type="ECO:0000313" key="9">
    <source>
        <dbReference type="EMBL" id="CAE7873952.1"/>
    </source>
</evidence>
<keyword evidence="4 7" id="KW-1133">Transmembrane helix</keyword>
<feature type="transmembrane region" description="Helical" evidence="7">
    <location>
        <begin position="227"/>
        <end position="248"/>
    </location>
</feature>
<dbReference type="Pfam" id="PF00892">
    <property type="entry name" value="EamA"/>
    <property type="match status" value="1"/>
</dbReference>
<evidence type="ECO:0000256" key="5">
    <source>
        <dbReference type="ARBA" id="ARBA00023136"/>
    </source>
</evidence>
<keyword evidence="5 7" id="KW-0472">Membrane</keyword>